<dbReference type="EMBL" id="UXUI01015106">
    <property type="protein sequence ID" value="VDD97786.1"/>
    <property type="molecule type" value="Genomic_DNA"/>
</dbReference>
<keyword evidence="2" id="KW-1185">Reference proteome</keyword>
<sequence length="133" mass="15081">MPYCSPPLMSPPVCSCPPAYGCGQYGCYRLRARGSKNFQPYRSRGEDVPTAHALHDFRQEEALEKVRTKPLEELDEYDILAAASPSVAELRRNPNRRVNPNEAFYECCLDRQLPDACLRKCNFNSYTKDTVSG</sequence>
<protein>
    <submittedName>
        <fullName evidence="1 3">Uncharacterized protein</fullName>
    </submittedName>
</protein>
<organism evidence="3">
    <name type="scientific">Enterobius vermicularis</name>
    <name type="common">Human pinworm</name>
    <dbReference type="NCBI Taxonomy" id="51028"/>
    <lineage>
        <taxon>Eukaryota</taxon>
        <taxon>Metazoa</taxon>
        <taxon>Ecdysozoa</taxon>
        <taxon>Nematoda</taxon>
        <taxon>Chromadorea</taxon>
        <taxon>Rhabditida</taxon>
        <taxon>Spirurina</taxon>
        <taxon>Oxyuridomorpha</taxon>
        <taxon>Oxyuroidea</taxon>
        <taxon>Oxyuridae</taxon>
        <taxon>Enterobius</taxon>
    </lineage>
</organism>
<dbReference type="OrthoDB" id="5843172at2759"/>
<dbReference type="PANTHER" id="PTHR46705:SF6">
    <property type="entry name" value="DOMAIN OF UNKNOWN FUNCTION DB DOMAIN-CONTAINING PROTEIN"/>
    <property type="match status" value="1"/>
</dbReference>
<dbReference type="AlphaFoldDB" id="A0A0N4VQU1"/>
<evidence type="ECO:0000313" key="1">
    <source>
        <dbReference type="EMBL" id="VDD97786.1"/>
    </source>
</evidence>
<reference evidence="1 2" key="2">
    <citation type="submission" date="2018-10" db="EMBL/GenBank/DDBJ databases">
        <authorList>
            <consortium name="Pathogen Informatics"/>
        </authorList>
    </citation>
    <scope>NUCLEOTIDE SEQUENCE [LARGE SCALE GENOMIC DNA]</scope>
</reference>
<reference evidence="3" key="1">
    <citation type="submission" date="2017-02" db="UniProtKB">
        <authorList>
            <consortium name="WormBaseParasite"/>
        </authorList>
    </citation>
    <scope>IDENTIFICATION</scope>
</reference>
<proteinExistence type="predicted"/>
<evidence type="ECO:0000313" key="3">
    <source>
        <dbReference type="WBParaSite" id="EVEC_0001339501-mRNA-1"/>
    </source>
</evidence>
<name>A0A0N4VQU1_ENTVE</name>
<accession>A0A0N4VQU1</accession>
<dbReference type="WBParaSite" id="EVEC_0001339501-mRNA-1">
    <property type="protein sequence ID" value="EVEC_0001339501-mRNA-1"/>
    <property type="gene ID" value="EVEC_0001339501"/>
</dbReference>
<evidence type="ECO:0000313" key="2">
    <source>
        <dbReference type="Proteomes" id="UP000274131"/>
    </source>
</evidence>
<dbReference type="PANTHER" id="PTHR46705">
    <property type="entry name" value="PROTEIN CBG09805"/>
    <property type="match status" value="1"/>
</dbReference>
<dbReference type="Proteomes" id="UP000274131">
    <property type="component" value="Unassembled WGS sequence"/>
</dbReference>
<gene>
    <name evidence="1" type="ORF">EVEC_LOCUS12537</name>
</gene>